<dbReference type="PANTHER" id="PTHR11941">
    <property type="entry name" value="ENOYL-COA HYDRATASE-RELATED"/>
    <property type="match status" value="1"/>
</dbReference>
<dbReference type="AlphaFoldDB" id="A0A444WY93"/>
<dbReference type="Pfam" id="PF00378">
    <property type="entry name" value="ECH_1"/>
    <property type="match status" value="1"/>
</dbReference>
<comment type="similarity">
    <text evidence="4">Belongs to the enoyl-CoA hydratase/isomerase family.</text>
</comment>
<dbReference type="EMBL" id="SDMP01000020">
    <property type="protein sequence ID" value="RYQ82418.1"/>
    <property type="molecule type" value="Genomic_DNA"/>
</dbReference>
<evidence type="ECO:0000256" key="1">
    <source>
        <dbReference type="ARBA" id="ARBA00000452"/>
    </source>
</evidence>
<comment type="pathway">
    <text evidence="3">Lipid metabolism; fatty acid beta-oxidation.</text>
</comment>
<evidence type="ECO:0000256" key="4">
    <source>
        <dbReference type="ARBA" id="ARBA00005254"/>
    </source>
</evidence>
<sequence length="271" mass="29374">MCSLEKRGTLFILTLTGTDGDDQHRLGPQVIASLLSTLSRIAAEAIPGSVLITTAHGRYYSTGFDLIWARKAESGAAAANRLHSMVNSLKPVAAALMALPMPTIAALNGHAAAAGFLLAICHDYVLMRSDVGVLYMPEVDLGLPLPDYFAAMFRSKIRSPTVMREVVMSGVKVKAAEGVKMGMVDSAHDSAESVVEASMRLAEKLSRRKWVGDVYADIRKSLYPDACAVLDLPLKPLLFDLNYYWFSFVDLQSCFGTDFVSDFSGEGHFGD</sequence>
<dbReference type="GO" id="GO:0006635">
    <property type="term" value="P:fatty acid beta-oxidation"/>
    <property type="evidence" value="ECO:0007669"/>
    <property type="project" value="TreeGrafter"/>
</dbReference>
<dbReference type="SUPFAM" id="SSF52096">
    <property type="entry name" value="ClpP/crotonase"/>
    <property type="match status" value="1"/>
</dbReference>
<reference evidence="7 8" key="1">
    <citation type="submission" date="2019-01" db="EMBL/GenBank/DDBJ databases">
        <title>Sequencing of cultivated peanut Arachis hypogaea provides insights into genome evolution and oil improvement.</title>
        <authorList>
            <person name="Chen X."/>
        </authorList>
    </citation>
    <scope>NUCLEOTIDE SEQUENCE [LARGE SCALE GENOMIC DNA]</scope>
    <source>
        <strain evidence="8">cv. Fuhuasheng</strain>
        <tissue evidence="7">Leaves</tissue>
    </source>
</reference>
<gene>
    <name evidence="7" type="ORF">Ahy_B10g101006</name>
</gene>
<dbReference type="STRING" id="3818.A0A444WY93"/>
<name>A0A444WY93_ARAHY</name>
<organism evidence="7 8">
    <name type="scientific">Arachis hypogaea</name>
    <name type="common">Peanut</name>
    <dbReference type="NCBI Taxonomy" id="3818"/>
    <lineage>
        <taxon>Eukaryota</taxon>
        <taxon>Viridiplantae</taxon>
        <taxon>Streptophyta</taxon>
        <taxon>Embryophyta</taxon>
        <taxon>Tracheophyta</taxon>
        <taxon>Spermatophyta</taxon>
        <taxon>Magnoliopsida</taxon>
        <taxon>eudicotyledons</taxon>
        <taxon>Gunneridae</taxon>
        <taxon>Pentapetalae</taxon>
        <taxon>rosids</taxon>
        <taxon>fabids</taxon>
        <taxon>Fabales</taxon>
        <taxon>Fabaceae</taxon>
        <taxon>Papilionoideae</taxon>
        <taxon>50 kb inversion clade</taxon>
        <taxon>dalbergioids sensu lato</taxon>
        <taxon>Dalbergieae</taxon>
        <taxon>Pterocarpus clade</taxon>
        <taxon>Arachis</taxon>
    </lineage>
</organism>
<dbReference type="FunFam" id="3.90.226.10:FF:000049">
    <property type="entry name" value="Enoyl-CoA delta isomerase 3"/>
    <property type="match status" value="1"/>
</dbReference>
<dbReference type="InterPro" id="IPR001753">
    <property type="entry name" value="Enoyl-CoA_hydra/iso"/>
</dbReference>
<evidence type="ECO:0000256" key="6">
    <source>
        <dbReference type="ARBA" id="ARBA00023098"/>
    </source>
</evidence>
<evidence type="ECO:0000313" key="8">
    <source>
        <dbReference type="Proteomes" id="UP000289738"/>
    </source>
</evidence>
<evidence type="ECO:0000256" key="3">
    <source>
        <dbReference type="ARBA" id="ARBA00005005"/>
    </source>
</evidence>
<keyword evidence="8" id="KW-1185">Reference proteome</keyword>
<dbReference type="CDD" id="cd06558">
    <property type="entry name" value="crotonase-like"/>
    <property type="match status" value="1"/>
</dbReference>
<protein>
    <recommendedName>
        <fullName evidence="5">Delta(3)-Delta(2)-enoyl-CoA isomerase</fullName>
        <ecNumber evidence="5">5.3.3.8</ecNumber>
    </recommendedName>
</protein>
<comment type="catalytic activity">
    <reaction evidence="2">
        <text>a (3E)-enoyl-CoA = a 4-saturated (2E)-enoyl-CoA</text>
        <dbReference type="Rhea" id="RHEA:45228"/>
        <dbReference type="ChEBI" id="CHEBI:58521"/>
        <dbReference type="ChEBI" id="CHEBI:85097"/>
        <dbReference type="EC" id="5.3.3.8"/>
    </reaction>
</comment>
<dbReference type="EC" id="5.3.3.8" evidence="5"/>
<comment type="catalytic activity">
    <reaction evidence="1">
        <text>a (3Z)-enoyl-CoA = a 4-saturated (2E)-enoyl-CoA</text>
        <dbReference type="Rhea" id="RHEA:45900"/>
        <dbReference type="ChEBI" id="CHEBI:85097"/>
        <dbReference type="ChEBI" id="CHEBI:85489"/>
        <dbReference type="EC" id="5.3.3.8"/>
    </reaction>
</comment>
<evidence type="ECO:0000256" key="2">
    <source>
        <dbReference type="ARBA" id="ARBA00000765"/>
    </source>
</evidence>
<dbReference type="PANTHER" id="PTHR11941:SF75">
    <property type="entry name" value="ENOYL-COA HYDRATASE_ISOMERASE FAMILY PROTEIN"/>
    <property type="match status" value="1"/>
</dbReference>
<dbReference type="Gene3D" id="3.90.226.10">
    <property type="entry name" value="2-enoyl-CoA Hydratase, Chain A, domain 1"/>
    <property type="match status" value="1"/>
</dbReference>
<dbReference type="GO" id="GO:0005777">
    <property type="term" value="C:peroxisome"/>
    <property type="evidence" value="ECO:0007669"/>
    <property type="project" value="TreeGrafter"/>
</dbReference>
<comment type="caution">
    <text evidence="7">The sequence shown here is derived from an EMBL/GenBank/DDBJ whole genome shotgun (WGS) entry which is preliminary data.</text>
</comment>
<dbReference type="Proteomes" id="UP000289738">
    <property type="component" value="Chromosome B10"/>
</dbReference>
<accession>A0A444WY93</accession>
<evidence type="ECO:0000256" key="5">
    <source>
        <dbReference type="ARBA" id="ARBA00012064"/>
    </source>
</evidence>
<keyword evidence="6" id="KW-0443">Lipid metabolism</keyword>
<dbReference type="GO" id="GO:0004165">
    <property type="term" value="F:delta(3)-delta(2)-enoyl-CoA isomerase activity"/>
    <property type="evidence" value="ECO:0007669"/>
    <property type="project" value="UniProtKB-EC"/>
</dbReference>
<proteinExistence type="inferred from homology"/>
<evidence type="ECO:0000313" key="7">
    <source>
        <dbReference type="EMBL" id="RYQ82418.1"/>
    </source>
</evidence>
<dbReference type="InterPro" id="IPR029045">
    <property type="entry name" value="ClpP/crotonase-like_dom_sf"/>
</dbReference>